<evidence type="ECO:0000313" key="1">
    <source>
        <dbReference type="EMBL" id="KAJ1116134.1"/>
    </source>
</evidence>
<dbReference type="EMBL" id="JANPWB010000012">
    <property type="protein sequence ID" value="KAJ1116134.1"/>
    <property type="molecule type" value="Genomic_DNA"/>
</dbReference>
<dbReference type="Proteomes" id="UP001066276">
    <property type="component" value="Chromosome 8"/>
</dbReference>
<keyword evidence="2" id="KW-1185">Reference proteome</keyword>
<reference evidence="1" key="1">
    <citation type="journal article" date="2022" name="bioRxiv">
        <title>Sequencing and chromosome-scale assembly of the giantPleurodeles waltlgenome.</title>
        <authorList>
            <person name="Brown T."/>
            <person name="Elewa A."/>
            <person name="Iarovenko S."/>
            <person name="Subramanian E."/>
            <person name="Araus A.J."/>
            <person name="Petzold A."/>
            <person name="Susuki M."/>
            <person name="Suzuki K.-i.T."/>
            <person name="Hayashi T."/>
            <person name="Toyoda A."/>
            <person name="Oliveira C."/>
            <person name="Osipova E."/>
            <person name="Leigh N.D."/>
            <person name="Simon A."/>
            <person name="Yun M.H."/>
        </authorList>
    </citation>
    <scope>NUCLEOTIDE SEQUENCE</scope>
    <source>
        <strain evidence="1">20211129_DDA</strain>
        <tissue evidence="1">Liver</tissue>
    </source>
</reference>
<organism evidence="1 2">
    <name type="scientific">Pleurodeles waltl</name>
    <name type="common">Iberian ribbed newt</name>
    <dbReference type="NCBI Taxonomy" id="8319"/>
    <lineage>
        <taxon>Eukaryota</taxon>
        <taxon>Metazoa</taxon>
        <taxon>Chordata</taxon>
        <taxon>Craniata</taxon>
        <taxon>Vertebrata</taxon>
        <taxon>Euteleostomi</taxon>
        <taxon>Amphibia</taxon>
        <taxon>Batrachia</taxon>
        <taxon>Caudata</taxon>
        <taxon>Salamandroidea</taxon>
        <taxon>Salamandridae</taxon>
        <taxon>Pleurodelinae</taxon>
        <taxon>Pleurodeles</taxon>
    </lineage>
</organism>
<evidence type="ECO:0000313" key="2">
    <source>
        <dbReference type="Proteomes" id="UP001066276"/>
    </source>
</evidence>
<accession>A0AAV7NN72</accession>
<name>A0AAV7NN72_PLEWA</name>
<dbReference type="AlphaFoldDB" id="A0AAV7NN72"/>
<gene>
    <name evidence="1" type="ORF">NDU88_004353</name>
</gene>
<sequence length="66" mass="7410">MDLFAQSNSRGNPHQEEGYAVSCCRHPGSDLFAGAPMWHRQATLGCPRALMSLMQRVCWVGGLRYR</sequence>
<comment type="caution">
    <text evidence="1">The sequence shown here is derived from an EMBL/GenBank/DDBJ whole genome shotgun (WGS) entry which is preliminary data.</text>
</comment>
<proteinExistence type="predicted"/>
<protein>
    <submittedName>
        <fullName evidence="1">Uncharacterized protein</fullName>
    </submittedName>
</protein>